<reference evidence="2 3" key="1">
    <citation type="journal article" date="2012" name="Genome Biol.">
        <title>Genome and low-iron response of an oceanic diatom adapted to chronic iron limitation.</title>
        <authorList>
            <person name="Lommer M."/>
            <person name="Specht M."/>
            <person name="Roy A.S."/>
            <person name="Kraemer L."/>
            <person name="Andreson R."/>
            <person name="Gutowska M.A."/>
            <person name="Wolf J."/>
            <person name="Bergner S.V."/>
            <person name="Schilhabel M.B."/>
            <person name="Klostermeier U.C."/>
            <person name="Beiko R.G."/>
            <person name="Rosenstiel P."/>
            <person name="Hippler M."/>
            <person name="Laroche J."/>
        </authorList>
    </citation>
    <scope>NUCLEOTIDE SEQUENCE [LARGE SCALE GENOMIC DNA]</scope>
    <source>
        <strain evidence="2 3">CCMP1005</strain>
    </source>
</reference>
<feature type="non-terminal residue" evidence="2">
    <location>
        <position position="1"/>
    </location>
</feature>
<evidence type="ECO:0000313" key="3">
    <source>
        <dbReference type="Proteomes" id="UP000266841"/>
    </source>
</evidence>
<feature type="region of interest" description="Disordered" evidence="1">
    <location>
        <begin position="1"/>
        <end position="21"/>
    </location>
</feature>
<evidence type="ECO:0000256" key="1">
    <source>
        <dbReference type="SAM" id="MobiDB-lite"/>
    </source>
</evidence>
<evidence type="ECO:0000313" key="2">
    <source>
        <dbReference type="EMBL" id="EJK64846.1"/>
    </source>
</evidence>
<protein>
    <submittedName>
        <fullName evidence="2">Uncharacterized protein</fullName>
    </submittedName>
</protein>
<sequence length="426" mass="44683">HHEPPPGARVHEPQVGDHPSDERLVLRPVVLAVQNQHDAADVRADDGHAQGGLDAELDGPAAALEEVGGRLRDELLPGGYARLEDPAGEAAAVAEGELCVCSRRQKRGERIRTWNKSFAPGGLFEKLAHLLGVVPEQGEVLLVLVGQGGPPGPPRLRRVDLRPHRDAPAVAEPERRRVVASPGPGPRFGSRPRGGGALPLGRAGSPGRGRADVAGDPYVDRKGAACLRFLSLPLIPSALSDAPGGPPPAGGGLFAPRPVPLPAEFRTLLSTTRSNSSRPLPAVDEYARVPRPGPGVLLQRTSHEDPPLHHPVAVRLGRETPLHVVDAPQPITAVELDAEGVAAGREVVPPLAGHVEGQLGALEGVGHRGEEGRLERREAGGVGRGGDPAESGPEELGGQPCEWWRKRGRKILSGREIDMGNIGGGL</sequence>
<gene>
    <name evidence="2" type="ORF">THAOC_14377</name>
</gene>
<dbReference type="Proteomes" id="UP000266841">
    <property type="component" value="Unassembled WGS sequence"/>
</dbReference>
<organism evidence="2 3">
    <name type="scientific">Thalassiosira oceanica</name>
    <name type="common">Marine diatom</name>
    <dbReference type="NCBI Taxonomy" id="159749"/>
    <lineage>
        <taxon>Eukaryota</taxon>
        <taxon>Sar</taxon>
        <taxon>Stramenopiles</taxon>
        <taxon>Ochrophyta</taxon>
        <taxon>Bacillariophyta</taxon>
        <taxon>Coscinodiscophyceae</taxon>
        <taxon>Thalassiosirophycidae</taxon>
        <taxon>Thalassiosirales</taxon>
        <taxon>Thalassiosiraceae</taxon>
        <taxon>Thalassiosira</taxon>
    </lineage>
</organism>
<proteinExistence type="predicted"/>
<feature type="compositionally biased region" description="Basic and acidic residues" evidence="1">
    <location>
        <begin position="157"/>
        <end position="177"/>
    </location>
</feature>
<keyword evidence="3" id="KW-1185">Reference proteome</keyword>
<feature type="region of interest" description="Disordered" evidence="1">
    <location>
        <begin position="368"/>
        <end position="400"/>
    </location>
</feature>
<feature type="compositionally biased region" description="Basic and acidic residues" evidence="1">
    <location>
        <begin position="368"/>
        <end position="379"/>
    </location>
</feature>
<comment type="caution">
    <text evidence="2">The sequence shown here is derived from an EMBL/GenBank/DDBJ whole genome shotgun (WGS) entry which is preliminary data.</text>
</comment>
<accession>K0SUX8</accession>
<dbReference type="EMBL" id="AGNL01016781">
    <property type="protein sequence ID" value="EJK64846.1"/>
    <property type="molecule type" value="Genomic_DNA"/>
</dbReference>
<dbReference type="AlphaFoldDB" id="K0SUX8"/>
<feature type="region of interest" description="Disordered" evidence="1">
    <location>
        <begin position="152"/>
        <end position="215"/>
    </location>
</feature>
<name>K0SUX8_THAOC</name>